<feature type="non-terminal residue" evidence="2">
    <location>
        <position position="1"/>
    </location>
</feature>
<dbReference type="GO" id="GO:0010468">
    <property type="term" value="P:regulation of gene expression"/>
    <property type="evidence" value="ECO:0007669"/>
    <property type="project" value="UniProtKB-ARBA"/>
</dbReference>
<name>A0A8X6ULG1_NEPPI</name>
<dbReference type="Proteomes" id="UP000887013">
    <property type="component" value="Unassembled WGS sequence"/>
</dbReference>
<dbReference type="SUPFAM" id="SSF54791">
    <property type="entry name" value="Eukaryotic type KH-domain (KH-domain type I)"/>
    <property type="match status" value="1"/>
</dbReference>
<dbReference type="EMBL" id="BMAW01127646">
    <property type="protein sequence ID" value="GFU22015.1"/>
    <property type="molecule type" value="Genomic_DNA"/>
</dbReference>
<proteinExistence type="predicted"/>
<dbReference type="Pfam" id="PF00013">
    <property type="entry name" value="KH_1"/>
    <property type="match status" value="1"/>
</dbReference>
<dbReference type="InterPro" id="IPR036612">
    <property type="entry name" value="KH_dom_type_1_sf"/>
</dbReference>
<evidence type="ECO:0000313" key="3">
    <source>
        <dbReference type="Proteomes" id="UP000887013"/>
    </source>
</evidence>
<dbReference type="Gene3D" id="3.30.1370.10">
    <property type="entry name" value="K Homology domain, type 1"/>
    <property type="match status" value="1"/>
</dbReference>
<feature type="domain" description="K Homology" evidence="1">
    <location>
        <begin position="67"/>
        <end position="116"/>
    </location>
</feature>
<gene>
    <name evidence="2" type="primary">Hdlbp_3</name>
    <name evidence="2" type="ORF">NPIL_524831</name>
</gene>
<comment type="caution">
    <text evidence="2">The sequence shown here is derived from an EMBL/GenBank/DDBJ whole genome shotgun (WGS) entry which is preliminary data.</text>
</comment>
<reference evidence="2" key="1">
    <citation type="submission" date="2020-08" db="EMBL/GenBank/DDBJ databases">
        <title>Multicomponent nature underlies the extraordinary mechanical properties of spider dragline silk.</title>
        <authorList>
            <person name="Kono N."/>
            <person name="Nakamura H."/>
            <person name="Mori M."/>
            <person name="Yoshida Y."/>
            <person name="Ohtoshi R."/>
            <person name="Malay A.D."/>
            <person name="Moran D.A.P."/>
            <person name="Tomita M."/>
            <person name="Numata K."/>
            <person name="Arakawa K."/>
        </authorList>
    </citation>
    <scope>NUCLEOTIDE SEQUENCE</scope>
</reference>
<evidence type="ECO:0000313" key="2">
    <source>
        <dbReference type="EMBL" id="GFU22015.1"/>
    </source>
</evidence>
<organism evidence="2 3">
    <name type="scientific">Nephila pilipes</name>
    <name type="common">Giant wood spider</name>
    <name type="synonym">Nephila maculata</name>
    <dbReference type="NCBI Taxonomy" id="299642"/>
    <lineage>
        <taxon>Eukaryota</taxon>
        <taxon>Metazoa</taxon>
        <taxon>Ecdysozoa</taxon>
        <taxon>Arthropoda</taxon>
        <taxon>Chelicerata</taxon>
        <taxon>Arachnida</taxon>
        <taxon>Araneae</taxon>
        <taxon>Araneomorphae</taxon>
        <taxon>Entelegynae</taxon>
        <taxon>Araneoidea</taxon>
        <taxon>Nephilidae</taxon>
        <taxon>Nephila</taxon>
    </lineage>
</organism>
<dbReference type="AlphaFoldDB" id="A0A8X6ULG1"/>
<dbReference type="GO" id="GO:0003723">
    <property type="term" value="F:RNA binding"/>
    <property type="evidence" value="ECO:0007669"/>
    <property type="project" value="InterPro"/>
</dbReference>
<sequence length="151" mass="16986">KTFHLFIFGNLNGTLNQIIGQPKANIPPASVIKTEITFLAKKKEARAKTNSRIQNICEERKRNCQNVSIEVSKNQHSYIICPQGQIIQEILESAVSFVISPPEMHPDTITVKGEQAKLGPSLILVYSKHISVKIEHIHVPSWLHKCINGER</sequence>
<dbReference type="InterPro" id="IPR004088">
    <property type="entry name" value="KH_dom_type_1"/>
</dbReference>
<evidence type="ECO:0000259" key="1">
    <source>
        <dbReference type="Pfam" id="PF00013"/>
    </source>
</evidence>
<accession>A0A8X6ULG1</accession>
<protein>
    <submittedName>
        <fullName evidence="2">Vigilin</fullName>
    </submittedName>
</protein>
<dbReference type="OrthoDB" id="10027144at2759"/>
<keyword evidence="3" id="KW-1185">Reference proteome</keyword>